<protein>
    <recommendedName>
        <fullName evidence="3">CCHC-type domain-containing protein</fullName>
    </recommendedName>
</protein>
<feature type="compositionally biased region" description="Low complexity" evidence="2">
    <location>
        <begin position="17"/>
        <end position="26"/>
    </location>
</feature>
<evidence type="ECO:0000313" key="4">
    <source>
        <dbReference type="EMBL" id="KAG5609995.1"/>
    </source>
</evidence>
<name>A0A9J5ZAI5_SOLCO</name>
<feature type="domain" description="CCHC-type" evidence="3">
    <location>
        <begin position="35"/>
        <end position="49"/>
    </location>
</feature>
<evidence type="ECO:0000256" key="2">
    <source>
        <dbReference type="SAM" id="MobiDB-lite"/>
    </source>
</evidence>
<dbReference type="GO" id="GO:0008270">
    <property type="term" value="F:zinc ion binding"/>
    <property type="evidence" value="ECO:0007669"/>
    <property type="project" value="UniProtKB-KW"/>
</dbReference>
<evidence type="ECO:0000313" key="5">
    <source>
        <dbReference type="Proteomes" id="UP000824120"/>
    </source>
</evidence>
<dbReference type="Gene3D" id="4.10.60.10">
    <property type="entry name" value="Zinc finger, CCHC-type"/>
    <property type="match status" value="1"/>
</dbReference>
<dbReference type="AlphaFoldDB" id="A0A9J5ZAI5"/>
<feature type="region of interest" description="Disordered" evidence="2">
    <location>
        <begin position="1"/>
        <end position="31"/>
    </location>
</feature>
<dbReference type="InterPro" id="IPR001878">
    <property type="entry name" value="Znf_CCHC"/>
</dbReference>
<dbReference type="PROSITE" id="PS50158">
    <property type="entry name" value="ZF_CCHC"/>
    <property type="match status" value="1"/>
</dbReference>
<evidence type="ECO:0000259" key="3">
    <source>
        <dbReference type="PROSITE" id="PS50158"/>
    </source>
</evidence>
<dbReference type="SUPFAM" id="SSF57756">
    <property type="entry name" value="Retrovirus zinc finger-like domains"/>
    <property type="match status" value="1"/>
</dbReference>
<sequence length="104" mass="12209">MERSSRPRGDQKHQHQRSQQQNKQAQGFTNRQMEKCYDCGKKGHNTRDCWYKKVEGSVATSTKKRKMKKKLGILRPLMQLKKLINKMSLSPVTLTNKSRLHLQV</sequence>
<comment type="caution">
    <text evidence="4">The sequence shown here is derived from an EMBL/GenBank/DDBJ whole genome shotgun (WGS) entry which is preliminary data.</text>
</comment>
<keyword evidence="1" id="KW-0479">Metal-binding</keyword>
<proteinExistence type="predicted"/>
<accession>A0A9J5ZAI5</accession>
<keyword evidence="1" id="KW-0862">Zinc</keyword>
<dbReference type="InterPro" id="IPR036875">
    <property type="entry name" value="Znf_CCHC_sf"/>
</dbReference>
<organism evidence="4 5">
    <name type="scientific">Solanum commersonii</name>
    <name type="common">Commerson's wild potato</name>
    <name type="synonym">Commerson's nightshade</name>
    <dbReference type="NCBI Taxonomy" id="4109"/>
    <lineage>
        <taxon>Eukaryota</taxon>
        <taxon>Viridiplantae</taxon>
        <taxon>Streptophyta</taxon>
        <taxon>Embryophyta</taxon>
        <taxon>Tracheophyta</taxon>
        <taxon>Spermatophyta</taxon>
        <taxon>Magnoliopsida</taxon>
        <taxon>eudicotyledons</taxon>
        <taxon>Gunneridae</taxon>
        <taxon>Pentapetalae</taxon>
        <taxon>asterids</taxon>
        <taxon>lamiids</taxon>
        <taxon>Solanales</taxon>
        <taxon>Solanaceae</taxon>
        <taxon>Solanoideae</taxon>
        <taxon>Solaneae</taxon>
        <taxon>Solanum</taxon>
    </lineage>
</organism>
<keyword evidence="5" id="KW-1185">Reference proteome</keyword>
<reference evidence="4 5" key="1">
    <citation type="submission" date="2020-09" db="EMBL/GenBank/DDBJ databases">
        <title>De no assembly of potato wild relative species, Solanum commersonii.</title>
        <authorList>
            <person name="Cho K."/>
        </authorList>
    </citation>
    <scope>NUCLEOTIDE SEQUENCE [LARGE SCALE GENOMIC DNA]</scope>
    <source>
        <strain evidence="4">LZ3.2</strain>
        <tissue evidence="4">Leaf</tissue>
    </source>
</reference>
<dbReference type="Proteomes" id="UP000824120">
    <property type="component" value="Chromosome 4"/>
</dbReference>
<gene>
    <name evidence="4" type="ORF">H5410_021276</name>
</gene>
<keyword evidence="1" id="KW-0863">Zinc-finger</keyword>
<dbReference type="GO" id="GO:0003676">
    <property type="term" value="F:nucleic acid binding"/>
    <property type="evidence" value="ECO:0007669"/>
    <property type="project" value="InterPro"/>
</dbReference>
<feature type="compositionally biased region" description="Basic and acidic residues" evidence="2">
    <location>
        <begin position="1"/>
        <end position="13"/>
    </location>
</feature>
<evidence type="ECO:0000256" key="1">
    <source>
        <dbReference type="PROSITE-ProRule" id="PRU00047"/>
    </source>
</evidence>
<dbReference type="EMBL" id="JACXVP010000004">
    <property type="protein sequence ID" value="KAG5609995.1"/>
    <property type="molecule type" value="Genomic_DNA"/>
</dbReference>